<keyword evidence="1" id="KW-0812">Transmembrane</keyword>
<gene>
    <name evidence="2" type="ORF">SAMN04489866_11122</name>
</gene>
<reference evidence="2 3" key="1">
    <citation type="submission" date="2016-10" db="EMBL/GenBank/DDBJ databases">
        <authorList>
            <person name="de Groot N.N."/>
        </authorList>
    </citation>
    <scope>NUCLEOTIDE SEQUENCE [LARGE SCALE GENOMIC DNA]</scope>
    <source>
        <strain evidence="2 3">DSM 20475</strain>
    </source>
</reference>
<feature type="transmembrane region" description="Helical" evidence="1">
    <location>
        <begin position="169"/>
        <end position="195"/>
    </location>
</feature>
<evidence type="ECO:0000256" key="1">
    <source>
        <dbReference type="SAM" id="Phobius"/>
    </source>
</evidence>
<organism evidence="2 3">
    <name type="scientific">Peptococcus niger</name>
    <dbReference type="NCBI Taxonomy" id="2741"/>
    <lineage>
        <taxon>Bacteria</taxon>
        <taxon>Bacillati</taxon>
        <taxon>Bacillota</taxon>
        <taxon>Clostridia</taxon>
        <taxon>Eubacteriales</taxon>
        <taxon>Peptococcaceae</taxon>
        <taxon>Peptococcus</taxon>
    </lineage>
</organism>
<keyword evidence="1" id="KW-1133">Transmembrane helix</keyword>
<accession>A0A1G6YY53</accession>
<evidence type="ECO:0000313" key="3">
    <source>
        <dbReference type="Proteomes" id="UP000198995"/>
    </source>
</evidence>
<dbReference type="EMBL" id="FNAF01000011">
    <property type="protein sequence ID" value="SDD95300.1"/>
    <property type="molecule type" value="Genomic_DNA"/>
</dbReference>
<feature type="transmembrane region" description="Helical" evidence="1">
    <location>
        <begin position="28"/>
        <end position="45"/>
    </location>
</feature>
<protein>
    <recommendedName>
        <fullName evidence="4">Colicin V production protein</fullName>
    </recommendedName>
</protein>
<dbReference type="STRING" id="2741.SAMN04489866_11122"/>
<evidence type="ECO:0008006" key="4">
    <source>
        <dbReference type="Google" id="ProtNLM"/>
    </source>
</evidence>
<sequence length="227" mass="25154">MTGWDIFVVGVIALALMRGYRKGFFRRLGGWVGGLLIFYGLWRQIDGIEKTVNRHINGRAQVQKLIENYLHHREGGEEAFDTSGLRETISALPLPGSFSDRLNDQIQAQSAQVTESVYTHVAHVLSVPCWRILLFVLVWAAALLILYVIGHLLYRLLKKVPFLLTFDAFLGAFVSACLSLVLLGFITLATMTFGVGTAAGTAAEDSFFLPVLKFLVDFFIGGQAPFL</sequence>
<evidence type="ECO:0000313" key="2">
    <source>
        <dbReference type="EMBL" id="SDD95300.1"/>
    </source>
</evidence>
<name>A0A1G6YY53_PEPNI</name>
<keyword evidence="3" id="KW-1185">Reference proteome</keyword>
<keyword evidence="1" id="KW-0472">Membrane</keyword>
<proteinExistence type="predicted"/>
<dbReference type="RefSeq" id="WP_091792172.1">
    <property type="nucleotide sequence ID" value="NZ_FNAF01000011.1"/>
</dbReference>
<dbReference type="Proteomes" id="UP000198995">
    <property type="component" value="Unassembled WGS sequence"/>
</dbReference>
<dbReference type="AlphaFoldDB" id="A0A1G6YY53"/>
<feature type="transmembrane region" description="Helical" evidence="1">
    <location>
        <begin position="132"/>
        <end position="157"/>
    </location>
</feature>